<protein>
    <submittedName>
        <fullName evidence="1">Uncharacterized protein</fullName>
    </submittedName>
</protein>
<dbReference type="EMBL" id="MGIS01000009">
    <property type="protein sequence ID" value="OGM93600.1"/>
    <property type="molecule type" value="Genomic_DNA"/>
</dbReference>
<sequence length="61" mass="7503">MKIADKQFSFLLRNIRHPSLRAKKYDETRSIWQARISDNLRFYFKIRGDEYYVLTIVKHPK</sequence>
<dbReference type="Proteomes" id="UP000177011">
    <property type="component" value="Unassembled WGS sequence"/>
</dbReference>
<name>A0A1F8DYI1_9BACT</name>
<dbReference type="AlphaFoldDB" id="A0A1F8DYI1"/>
<proteinExistence type="predicted"/>
<reference evidence="1 2" key="1">
    <citation type="journal article" date="2016" name="Nat. Commun.">
        <title>Thousands of microbial genomes shed light on interconnected biogeochemical processes in an aquifer system.</title>
        <authorList>
            <person name="Anantharaman K."/>
            <person name="Brown C.T."/>
            <person name="Hug L.A."/>
            <person name="Sharon I."/>
            <person name="Castelle C.J."/>
            <person name="Probst A.J."/>
            <person name="Thomas B.C."/>
            <person name="Singh A."/>
            <person name="Wilkins M.J."/>
            <person name="Karaoz U."/>
            <person name="Brodie E.L."/>
            <person name="Williams K.H."/>
            <person name="Hubbard S.S."/>
            <person name="Banfield J.F."/>
        </authorList>
    </citation>
    <scope>NUCLEOTIDE SEQUENCE [LARGE SCALE GENOMIC DNA]</scope>
</reference>
<organism evidence="1 2">
    <name type="scientific">Candidatus Wolfebacteria bacterium RIFCSPLOWO2_01_FULL_47_17b</name>
    <dbReference type="NCBI Taxonomy" id="1802558"/>
    <lineage>
        <taxon>Bacteria</taxon>
        <taxon>Candidatus Wolfeibacteriota</taxon>
    </lineage>
</organism>
<accession>A0A1F8DYI1</accession>
<gene>
    <name evidence="1" type="ORF">A2935_03195</name>
</gene>
<evidence type="ECO:0000313" key="1">
    <source>
        <dbReference type="EMBL" id="OGM93600.1"/>
    </source>
</evidence>
<evidence type="ECO:0000313" key="2">
    <source>
        <dbReference type="Proteomes" id="UP000177011"/>
    </source>
</evidence>
<comment type="caution">
    <text evidence="1">The sequence shown here is derived from an EMBL/GenBank/DDBJ whole genome shotgun (WGS) entry which is preliminary data.</text>
</comment>